<comment type="caution">
    <text evidence="1">The sequence shown here is derived from an EMBL/GenBank/DDBJ whole genome shotgun (WGS) entry which is preliminary data.</text>
</comment>
<reference evidence="1" key="1">
    <citation type="journal article" date="2023" name="G3 (Bethesda)">
        <title>Whole genome assembly and annotation of the endangered Caribbean coral Acropora cervicornis.</title>
        <authorList>
            <person name="Selwyn J.D."/>
            <person name="Vollmer S.V."/>
        </authorList>
    </citation>
    <scope>NUCLEOTIDE SEQUENCE</scope>
    <source>
        <strain evidence="1">K2</strain>
    </source>
</reference>
<name>A0AAD9R4J6_ACRCE</name>
<gene>
    <name evidence="1" type="ORF">P5673_001675</name>
</gene>
<keyword evidence="2" id="KW-1185">Reference proteome</keyword>
<dbReference type="AlphaFoldDB" id="A0AAD9R4J6"/>
<sequence>MNEPFLSLGNEIDPEEIIRNIKLNLQNMKAIKTQRQMLEDKRTQDAELKLLETAYGGKEVHASPAAAGVCLSSAERASVTAVEAPAATDTVPTASSTGEAAVGYTASGTDNNIISLPPVQQHRHISVKVIKPSGRMVMLTVAETRCIGSILTSQERDTGVKVRVYSGDNISVVVPTSTVFKDIVGNDKQILLRLERE</sequence>
<evidence type="ECO:0000313" key="1">
    <source>
        <dbReference type="EMBL" id="KAK2572695.1"/>
    </source>
</evidence>
<evidence type="ECO:0000313" key="2">
    <source>
        <dbReference type="Proteomes" id="UP001249851"/>
    </source>
</evidence>
<protein>
    <submittedName>
        <fullName evidence="1">Uncharacterized protein</fullName>
    </submittedName>
</protein>
<reference evidence="1" key="2">
    <citation type="journal article" date="2023" name="Science">
        <title>Genomic signatures of disease resistance in endangered staghorn corals.</title>
        <authorList>
            <person name="Vollmer S.V."/>
            <person name="Selwyn J.D."/>
            <person name="Despard B.A."/>
            <person name="Roesel C.L."/>
        </authorList>
    </citation>
    <scope>NUCLEOTIDE SEQUENCE</scope>
    <source>
        <strain evidence="1">K2</strain>
    </source>
</reference>
<dbReference type="Proteomes" id="UP001249851">
    <property type="component" value="Unassembled WGS sequence"/>
</dbReference>
<organism evidence="1 2">
    <name type="scientific">Acropora cervicornis</name>
    <name type="common">Staghorn coral</name>
    <dbReference type="NCBI Taxonomy" id="6130"/>
    <lineage>
        <taxon>Eukaryota</taxon>
        <taxon>Metazoa</taxon>
        <taxon>Cnidaria</taxon>
        <taxon>Anthozoa</taxon>
        <taxon>Hexacorallia</taxon>
        <taxon>Scleractinia</taxon>
        <taxon>Astrocoeniina</taxon>
        <taxon>Acroporidae</taxon>
        <taxon>Acropora</taxon>
    </lineage>
</organism>
<accession>A0AAD9R4J6</accession>
<dbReference type="EMBL" id="JARQWQ010000003">
    <property type="protein sequence ID" value="KAK2572695.1"/>
    <property type="molecule type" value="Genomic_DNA"/>
</dbReference>
<proteinExistence type="predicted"/>